<keyword evidence="5" id="KW-0560">Oxidoreductase</keyword>
<name>Q1IUI1_KORVE</name>
<dbReference type="InterPro" id="IPR006091">
    <property type="entry name" value="Acyl-CoA_Oxase/DH_mid-dom"/>
</dbReference>
<dbReference type="GO" id="GO:0003995">
    <property type="term" value="F:acyl-CoA dehydrogenase activity"/>
    <property type="evidence" value="ECO:0007669"/>
    <property type="project" value="InterPro"/>
</dbReference>
<dbReference type="EMBL" id="CP000360">
    <property type="protein sequence ID" value="ABF39469.1"/>
    <property type="molecule type" value="Genomic_DNA"/>
</dbReference>
<evidence type="ECO:0000256" key="3">
    <source>
        <dbReference type="ARBA" id="ARBA00022630"/>
    </source>
</evidence>
<dbReference type="Gene3D" id="1.20.140.10">
    <property type="entry name" value="Butyryl-CoA Dehydrogenase, subunit A, domain 3"/>
    <property type="match status" value="2"/>
</dbReference>
<dbReference type="PANTHER" id="PTHR43884:SF12">
    <property type="entry name" value="ISOVALERYL-COA DEHYDROGENASE, MITOCHONDRIAL-RELATED"/>
    <property type="match status" value="1"/>
</dbReference>
<evidence type="ECO:0000259" key="6">
    <source>
        <dbReference type="Pfam" id="PF00441"/>
    </source>
</evidence>
<dbReference type="InterPro" id="IPR046373">
    <property type="entry name" value="Acyl-CoA_Oxase/DH_mid-dom_sf"/>
</dbReference>
<evidence type="ECO:0000256" key="2">
    <source>
        <dbReference type="ARBA" id="ARBA00009347"/>
    </source>
</evidence>
<dbReference type="PANTHER" id="PTHR43884">
    <property type="entry name" value="ACYL-COA DEHYDROGENASE"/>
    <property type="match status" value="1"/>
</dbReference>
<dbReference type="Pfam" id="PF02771">
    <property type="entry name" value="Acyl-CoA_dh_N"/>
    <property type="match status" value="1"/>
</dbReference>
<dbReference type="Proteomes" id="UP000002432">
    <property type="component" value="Chromosome"/>
</dbReference>
<evidence type="ECO:0000256" key="1">
    <source>
        <dbReference type="ARBA" id="ARBA00001974"/>
    </source>
</evidence>
<dbReference type="InterPro" id="IPR009075">
    <property type="entry name" value="AcylCo_DH/oxidase_C"/>
</dbReference>
<dbReference type="Gene3D" id="1.10.540.10">
    <property type="entry name" value="Acyl-CoA dehydrogenase/oxidase, N-terminal domain"/>
    <property type="match status" value="1"/>
</dbReference>
<dbReference type="InterPro" id="IPR036250">
    <property type="entry name" value="AcylCo_DH-like_C"/>
</dbReference>
<dbReference type="HOGENOM" id="CLU_018204_3_5_0"/>
<dbReference type="RefSeq" id="WP_011521271.1">
    <property type="nucleotide sequence ID" value="NC_008009.1"/>
</dbReference>
<dbReference type="OrthoDB" id="9765339at2"/>
<evidence type="ECO:0000256" key="5">
    <source>
        <dbReference type="RuleBase" id="RU362125"/>
    </source>
</evidence>
<gene>
    <name evidence="9" type="ordered locus">Acid345_0464</name>
</gene>
<dbReference type="Gene3D" id="2.40.110.10">
    <property type="entry name" value="Butyryl-CoA Dehydrogenase, subunit A, domain 2"/>
    <property type="match status" value="1"/>
</dbReference>
<dbReference type="EnsemblBacteria" id="ABF39469">
    <property type="protein sequence ID" value="ABF39469"/>
    <property type="gene ID" value="Acid345_0464"/>
</dbReference>
<comment type="similarity">
    <text evidence="2 5">Belongs to the acyl-CoA dehydrogenase family.</text>
</comment>
<dbReference type="InterPro" id="IPR037069">
    <property type="entry name" value="AcylCoA_DH/ox_N_sf"/>
</dbReference>
<evidence type="ECO:0000313" key="9">
    <source>
        <dbReference type="EMBL" id="ABF39469.1"/>
    </source>
</evidence>
<dbReference type="AlphaFoldDB" id="Q1IUI1"/>
<dbReference type="InterPro" id="IPR006089">
    <property type="entry name" value="Acyl-CoA_DH_CS"/>
</dbReference>
<feature type="domain" description="Acyl-CoA oxidase/dehydrogenase middle" evidence="7">
    <location>
        <begin position="123"/>
        <end position="218"/>
    </location>
</feature>
<evidence type="ECO:0000313" key="10">
    <source>
        <dbReference type="Proteomes" id="UP000002432"/>
    </source>
</evidence>
<protein>
    <submittedName>
        <fullName evidence="9">Acyl-CoA dehydrogenase-like protein</fullName>
    </submittedName>
</protein>
<organism evidence="9 10">
    <name type="scientific">Koribacter versatilis (strain Ellin345)</name>
    <dbReference type="NCBI Taxonomy" id="204669"/>
    <lineage>
        <taxon>Bacteria</taxon>
        <taxon>Pseudomonadati</taxon>
        <taxon>Acidobacteriota</taxon>
        <taxon>Terriglobia</taxon>
        <taxon>Terriglobales</taxon>
        <taxon>Candidatus Korobacteraceae</taxon>
        <taxon>Candidatus Korobacter</taxon>
    </lineage>
</organism>
<dbReference type="eggNOG" id="COG1960">
    <property type="taxonomic scope" value="Bacteria"/>
</dbReference>
<dbReference type="InterPro" id="IPR009100">
    <property type="entry name" value="AcylCoA_DH/oxidase_NM_dom_sf"/>
</dbReference>
<dbReference type="Pfam" id="PF02770">
    <property type="entry name" value="Acyl-CoA_dh_M"/>
    <property type="match status" value="1"/>
</dbReference>
<accession>Q1IUI1</accession>
<proteinExistence type="inferred from homology"/>
<comment type="cofactor">
    <cofactor evidence="1 5">
        <name>FAD</name>
        <dbReference type="ChEBI" id="CHEBI:57692"/>
    </cofactor>
</comment>
<feature type="domain" description="Acyl-CoA dehydrogenase/oxidase C-terminal" evidence="6">
    <location>
        <begin position="231"/>
        <end position="379"/>
    </location>
</feature>
<dbReference type="Pfam" id="PF00441">
    <property type="entry name" value="Acyl-CoA_dh_1"/>
    <property type="match status" value="1"/>
</dbReference>
<dbReference type="PROSITE" id="PS00073">
    <property type="entry name" value="ACYL_COA_DH_2"/>
    <property type="match status" value="1"/>
</dbReference>
<dbReference type="KEGG" id="aba:Acid345_0464"/>
<reference evidence="9 10" key="1">
    <citation type="journal article" date="2009" name="Appl. Environ. Microbiol.">
        <title>Three genomes from the phylum Acidobacteria provide insight into the lifestyles of these microorganisms in soils.</title>
        <authorList>
            <person name="Ward N.L."/>
            <person name="Challacombe J.F."/>
            <person name="Janssen P.H."/>
            <person name="Henrissat B."/>
            <person name="Coutinho P.M."/>
            <person name="Wu M."/>
            <person name="Xie G."/>
            <person name="Haft D.H."/>
            <person name="Sait M."/>
            <person name="Badger J."/>
            <person name="Barabote R.D."/>
            <person name="Bradley B."/>
            <person name="Brettin T.S."/>
            <person name="Brinkac L.M."/>
            <person name="Bruce D."/>
            <person name="Creasy T."/>
            <person name="Daugherty S.C."/>
            <person name="Davidsen T.M."/>
            <person name="DeBoy R.T."/>
            <person name="Detter J.C."/>
            <person name="Dodson R.J."/>
            <person name="Durkin A.S."/>
            <person name="Ganapathy A."/>
            <person name="Gwinn-Giglio M."/>
            <person name="Han C.S."/>
            <person name="Khouri H."/>
            <person name="Kiss H."/>
            <person name="Kothari S.P."/>
            <person name="Madupu R."/>
            <person name="Nelson K.E."/>
            <person name="Nelson W.C."/>
            <person name="Paulsen I."/>
            <person name="Penn K."/>
            <person name="Ren Q."/>
            <person name="Rosovitz M.J."/>
            <person name="Selengut J.D."/>
            <person name="Shrivastava S."/>
            <person name="Sullivan S.A."/>
            <person name="Tapia R."/>
            <person name="Thompson L.S."/>
            <person name="Watkins K.L."/>
            <person name="Yang Q."/>
            <person name="Yu C."/>
            <person name="Zafar N."/>
            <person name="Zhou L."/>
            <person name="Kuske C.R."/>
        </authorList>
    </citation>
    <scope>NUCLEOTIDE SEQUENCE [LARGE SCALE GENOMIC DNA]</scope>
    <source>
        <strain evidence="9 10">Ellin345</strain>
    </source>
</reference>
<keyword evidence="4 5" id="KW-0274">FAD</keyword>
<evidence type="ECO:0000259" key="8">
    <source>
        <dbReference type="Pfam" id="PF02771"/>
    </source>
</evidence>
<feature type="domain" description="Acyl-CoA dehydrogenase/oxidase N-terminal" evidence="8">
    <location>
        <begin position="11"/>
        <end position="115"/>
    </location>
</feature>
<sequence length="560" mass="60915">MIAKKTLKLSLKSLKEFAKKRLPDQLLIELDERDECPVEIVRDMCNPGGLGIQLLFIPEEYGGFGGGAFDVYCICEAMAVVDLGIATSLFATFLGSDPLTVGGTPEQKKHWLGRIGNEGILFAYGATEPDAGSDLGALRTTADRVMDAERVVGYRIDGLKQWISNGGIADAYTILANTPAGPSWFVVEKGAPGFTHDKPENKHGIRTSNTAALALQNVYVNADRLIGGVEGQGLLQAQAVFGYTRLMVAAFGLGSGWAALDRAIPYSTKRIQGGAPLSEKQGYTHKLIVPNAARLEASRAFIEETAERIDKGEGSLNTEGAIAKYMATEAGNTTAECCIQALGGYGYTHEYMIEKIKRDVRITTIYEGTSEIMEMTISRDRWQLHLKTRGQHYHDVAKEAETLHARHPEVGADVAALALHALAEILERARVARLTRFQHILLRLGELIAYAESAACMARRAARAAEARLHEKANERFSPDALAALARIFAREAALKVSEEGMRWIIGSSTMSATEIATFETGLDLPAIHRAQAGLIADMDFIGDHLYKRAGKQLEAALQQ</sequence>
<evidence type="ECO:0000259" key="7">
    <source>
        <dbReference type="Pfam" id="PF02770"/>
    </source>
</evidence>
<dbReference type="STRING" id="204669.Acid345_0464"/>
<dbReference type="GO" id="GO:0050660">
    <property type="term" value="F:flavin adenine dinucleotide binding"/>
    <property type="evidence" value="ECO:0007669"/>
    <property type="project" value="InterPro"/>
</dbReference>
<keyword evidence="3 5" id="KW-0285">Flavoprotein</keyword>
<evidence type="ECO:0000256" key="4">
    <source>
        <dbReference type="ARBA" id="ARBA00022827"/>
    </source>
</evidence>
<dbReference type="SUPFAM" id="SSF47203">
    <property type="entry name" value="Acyl-CoA dehydrogenase C-terminal domain-like"/>
    <property type="match status" value="2"/>
</dbReference>
<dbReference type="InterPro" id="IPR013786">
    <property type="entry name" value="AcylCoA_DH/ox_N"/>
</dbReference>
<dbReference type="SUPFAM" id="SSF56645">
    <property type="entry name" value="Acyl-CoA dehydrogenase NM domain-like"/>
    <property type="match status" value="1"/>
</dbReference>
<keyword evidence="10" id="KW-1185">Reference proteome</keyword>